<evidence type="ECO:0000256" key="1">
    <source>
        <dbReference type="ARBA" id="ARBA00023270"/>
    </source>
</evidence>
<evidence type="ECO:0000313" key="3">
    <source>
        <dbReference type="Proteomes" id="UP000176608"/>
    </source>
</evidence>
<dbReference type="SUPFAM" id="SSF51569">
    <property type="entry name" value="Aldolase"/>
    <property type="match status" value="1"/>
</dbReference>
<protein>
    <recommendedName>
        <fullName evidence="4">Transaldolase</fullName>
    </recommendedName>
</protein>
<organism evidence="2 3">
    <name type="scientific">candidate division WWE3 bacterium RIFCSPHIGHO2_01_FULL_42_13</name>
    <dbReference type="NCBI Taxonomy" id="1802617"/>
    <lineage>
        <taxon>Bacteria</taxon>
        <taxon>Katanobacteria</taxon>
    </lineage>
</organism>
<comment type="caution">
    <text evidence="2">The sequence shown here is derived from an EMBL/GenBank/DDBJ whole genome shotgun (WGS) entry which is preliminary data.</text>
</comment>
<keyword evidence="1" id="KW-0704">Schiff base</keyword>
<name>A0A1F4US51_UNCKA</name>
<dbReference type="PANTHER" id="PTHR10683:SF28">
    <property type="entry name" value="TRANSALDOLASE C"/>
    <property type="match status" value="1"/>
</dbReference>
<sequence>MANKSEVNTDVTGHFLDSSKLNEIQKWRPVITGLTTNPVILQKDGVVDIPAHLRLICQTVGPRFPVSVEIPDTQMSQEEMLGLAHEYVQQFPANAVIKVPITDRGLNVIHKLAKEGVPINATLGITFSQLALAADAGADFVSLFWGRALESKEKYNEGPGPEVILESTLAYLLTRGHTDVRVIVGSIRTLDQVRQALAQGAHIVTVTPGVLEQSMKAKRLDETIREFNDAYHQARQDPNFKLI</sequence>
<gene>
    <name evidence="2" type="ORF">A2886_01785</name>
</gene>
<reference evidence="2 3" key="1">
    <citation type="journal article" date="2016" name="Nat. Commun.">
        <title>Thousands of microbial genomes shed light on interconnected biogeochemical processes in an aquifer system.</title>
        <authorList>
            <person name="Anantharaman K."/>
            <person name="Brown C.T."/>
            <person name="Hug L.A."/>
            <person name="Sharon I."/>
            <person name="Castelle C.J."/>
            <person name="Probst A.J."/>
            <person name="Thomas B.C."/>
            <person name="Singh A."/>
            <person name="Wilkins M.J."/>
            <person name="Karaoz U."/>
            <person name="Brodie E.L."/>
            <person name="Williams K.H."/>
            <person name="Hubbard S.S."/>
            <person name="Banfield J.F."/>
        </authorList>
    </citation>
    <scope>NUCLEOTIDE SEQUENCE [LARGE SCALE GENOMIC DNA]</scope>
</reference>
<dbReference type="AlphaFoldDB" id="A0A1F4US51"/>
<evidence type="ECO:0000313" key="2">
    <source>
        <dbReference type="EMBL" id="OGC47736.1"/>
    </source>
</evidence>
<evidence type="ECO:0008006" key="4">
    <source>
        <dbReference type="Google" id="ProtNLM"/>
    </source>
</evidence>
<dbReference type="InterPro" id="IPR001585">
    <property type="entry name" value="TAL/FSA"/>
</dbReference>
<dbReference type="Proteomes" id="UP000176608">
    <property type="component" value="Unassembled WGS sequence"/>
</dbReference>
<dbReference type="STRING" id="1802617.A2886_01785"/>
<dbReference type="InterPro" id="IPR013785">
    <property type="entry name" value="Aldolase_TIM"/>
</dbReference>
<dbReference type="Gene3D" id="3.20.20.70">
    <property type="entry name" value="Aldolase class I"/>
    <property type="match status" value="1"/>
</dbReference>
<dbReference type="PANTHER" id="PTHR10683">
    <property type="entry name" value="TRANSALDOLASE"/>
    <property type="match status" value="1"/>
</dbReference>
<dbReference type="GO" id="GO:0005975">
    <property type="term" value="P:carbohydrate metabolic process"/>
    <property type="evidence" value="ECO:0007669"/>
    <property type="project" value="InterPro"/>
</dbReference>
<dbReference type="Pfam" id="PF00923">
    <property type="entry name" value="TAL_FSA"/>
    <property type="match status" value="1"/>
</dbReference>
<proteinExistence type="predicted"/>
<dbReference type="EMBL" id="MEVA01000005">
    <property type="protein sequence ID" value="OGC47736.1"/>
    <property type="molecule type" value="Genomic_DNA"/>
</dbReference>
<accession>A0A1F4US51</accession>